<evidence type="ECO:0000313" key="4">
    <source>
        <dbReference type="Proteomes" id="UP000029672"/>
    </source>
</evidence>
<dbReference type="AlphaFoldDB" id="A0A097EP36"/>
<dbReference type="HOGENOM" id="CLU_2219248_0_0_6"/>
<reference evidence="3 4" key="1">
    <citation type="submission" date="2014-10" db="EMBL/GenBank/DDBJ databases">
        <title>Whole genome sequence of Francisella endociliophora strain FSC1006, isolated from a laboratory culture of the marine ciliate Euplotes raikovi.</title>
        <authorList>
            <person name="Granberg M."/>
            <person name="Backman S."/>
            <person name="Lundmark E."/>
            <person name="Nilsson E."/>
            <person name="Karlsson E."/>
            <person name="Thelaus J."/>
            <person name="Ohrman C."/>
            <person name="Larkeryd A."/>
            <person name="Stenberg P."/>
        </authorList>
    </citation>
    <scope>NUCLEOTIDE SEQUENCE [LARGE SCALE GENOMIC DNA]</scope>
    <source>
        <strain evidence="3 4">FSC1006</strain>
    </source>
</reference>
<evidence type="ECO:0000256" key="2">
    <source>
        <dbReference type="SAM" id="MobiDB-lite"/>
    </source>
</evidence>
<sequence length="107" mass="12523">MSDQQPRKKLSLGRKKLSTDRTSSLSSNLKSKLQAKKEDNIQNFFKNADKALNNLYQERKTIEHQIKQIEQRLLFAKSEPLQDFLFELKSKDFELLTKINSYISSSN</sequence>
<feature type="compositionally biased region" description="Basic residues" evidence="2">
    <location>
        <begin position="7"/>
        <end position="16"/>
    </location>
</feature>
<evidence type="ECO:0000313" key="3">
    <source>
        <dbReference type="EMBL" id="AIT09324.1"/>
    </source>
</evidence>
<feature type="compositionally biased region" description="Low complexity" evidence="2">
    <location>
        <begin position="23"/>
        <end position="32"/>
    </location>
</feature>
<keyword evidence="1" id="KW-0175">Coiled coil</keyword>
<dbReference type="STRING" id="1547445.LO80_04640"/>
<protein>
    <submittedName>
        <fullName evidence="3">Uncharacterized protein</fullName>
    </submittedName>
</protein>
<dbReference type="EMBL" id="CP009574">
    <property type="protein sequence ID" value="AIT09324.1"/>
    <property type="molecule type" value="Genomic_DNA"/>
</dbReference>
<dbReference type="RefSeq" id="WP_040008990.1">
    <property type="nucleotide sequence ID" value="NZ_CP009574.1"/>
</dbReference>
<feature type="coiled-coil region" evidence="1">
    <location>
        <begin position="45"/>
        <end position="79"/>
    </location>
</feature>
<dbReference type="OrthoDB" id="5625283at2"/>
<dbReference type="KEGG" id="frf:LO80_04640"/>
<name>A0A097EP36_9GAMM</name>
<gene>
    <name evidence="3" type="ORF">LO80_04640</name>
</gene>
<evidence type="ECO:0000256" key="1">
    <source>
        <dbReference type="SAM" id="Coils"/>
    </source>
</evidence>
<keyword evidence="4" id="KW-1185">Reference proteome</keyword>
<proteinExistence type="predicted"/>
<feature type="region of interest" description="Disordered" evidence="2">
    <location>
        <begin position="1"/>
        <end position="32"/>
    </location>
</feature>
<organism evidence="3 4">
    <name type="scientific">Candidatus Francisella endociliophora</name>
    <dbReference type="NCBI Taxonomy" id="653937"/>
    <lineage>
        <taxon>Bacteria</taxon>
        <taxon>Pseudomonadati</taxon>
        <taxon>Pseudomonadota</taxon>
        <taxon>Gammaproteobacteria</taxon>
        <taxon>Thiotrichales</taxon>
        <taxon>Francisellaceae</taxon>
        <taxon>Francisella</taxon>
    </lineage>
</organism>
<accession>A0A097EP36</accession>
<dbReference type="Proteomes" id="UP000029672">
    <property type="component" value="Chromosome"/>
</dbReference>